<dbReference type="CDD" id="cd03801">
    <property type="entry name" value="GT4_PimA-like"/>
    <property type="match status" value="1"/>
</dbReference>
<dbReference type="PANTHER" id="PTHR12526">
    <property type="entry name" value="GLYCOSYLTRANSFERASE"/>
    <property type="match status" value="1"/>
</dbReference>
<dbReference type="InterPro" id="IPR001296">
    <property type="entry name" value="Glyco_trans_1"/>
</dbReference>
<gene>
    <name evidence="4" type="ORF">ACFQ3F_01870</name>
</gene>
<keyword evidence="5" id="KW-1185">Reference proteome</keyword>
<evidence type="ECO:0000313" key="5">
    <source>
        <dbReference type="Proteomes" id="UP001597229"/>
    </source>
</evidence>
<evidence type="ECO:0000256" key="2">
    <source>
        <dbReference type="ARBA" id="ARBA00022679"/>
    </source>
</evidence>
<dbReference type="SUPFAM" id="SSF53756">
    <property type="entry name" value="UDP-Glycosyltransferase/glycogen phosphorylase"/>
    <property type="match status" value="1"/>
</dbReference>
<dbReference type="Gene3D" id="3.40.50.2000">
    <property type="entry name" value="Glycogen Phosphorylase B"/>
    <property type="match status" value="1"/>
</dbReference>
<dbReference type="Pfam" id="PF00534">
    <property type="entry name" value="Glycos_transf_1"/>
    <property type="match status" value="1"/>
</dbReference>
<accession>A0ABW3VVD4</accession>
<keyword evidence="2 4" id="KW-0808">Transferase</keyword>
<comment type="caution">
    <text evidence="4">The sequence shown here is derived from an EMBL/GenBank/DDBJ whole genome shotgun (WGS) entry which is preliminary data.</text>
</comment>
<evidence type="ECO:0000256" key="1">
    <source>
        <dbReference type="ARBA" id="ARBA00022676"/>
    </source>
</evidence>
<name>A0ABW3VVD4_9ACTN</name>
<dbReference type="Proteomes" id="UP001597229">
    <property type="component" value="Unassembled WGS sequence"/>
</dbReference>
<organism evidence="4 5">
    <name type="scientific">Nocardioides ginsengisoli</name>
    <dbReference type="NCBI Taxonomy" id="363868"/>
    <lineage>
        <taxon>Bacteria</taxon>
        <taxon>Bacillati</taxon>
        <taxon>Actinomycetota</taxon>
        <taxon>Actinomycetes</taxon>
        <taxon>Propionibacteriales</taxon>
        <taxon>Nocardioidaceae</taxon>
        <taxon>Nocardioides</taxon>
    </lineage>
</organism>
<reference evidence="5" key="1">
    <citation type="journal article" date="2019" name="Int. J. Syst. Evol. Microbiol.">
        <title>The Global Catalogue of Microorganisms (GCM) 10K type strain sequencing project: providing services to taxonomists for standard genome sequencing and annotation.</title>
        <authorList>
            <consortium name="The Broad Institute Genomics Platform"/>
            <consortium name="The Broad Institute Genome Sequencing Center for Infectious Disease"/>
            <person name="Wu L."/>
            <person name="Ma J."/>
        </authorList>
    </citation>
    <scope>NUCLEOTIDE SEQUENCE [LARGE SCALE GENOMIC DNA]</scope>
    <source>
        <strain evidence="5">CCUG 52478</strain>
    </source>
</reference>
<dbReference type="PANTHER" id="PTHR12526:SF510">
    <property type="entry name" value="D-INOSITOL 3-PHOSPHATE GLYCOSYLTRANSFERASE"/>
    <property type="match status" value="1"/>
</dbReference>
<protein>
    <submittedName>
        <fullName evidence="4">Glycosyltransferase family 4 protein</fullName>
        <ecNumber evidence="4">2.4.-.-</ecNumber>
    </submittedName>
</protein>
<sequence>MTVHILVPDGVDDPRRPSGGNVYDRRLRAGLTVLGREVREHRIGAATLDAVLAGLPDRAVVLVDGLIASTTDVLVADSRRLRVAVLLHMPGSGPAEPAVLDAVAAVVTTSAWSRAWVLDRVPGASVQVARPGVDLGPTVAGTAGGTHLLCVGPVTPAKGYDDLLGALAEVRDLDWHCRCVGALDLAPSYVESVRARAGRLGLGDRLELLGPMSPARLDDVRTASDLVVAPSHRESYGMALAEGLARGLPAIATDVGGHPEALGRADDGTLPGALVPVGDPVGLGQALRAWLCDADRRARWRAAALGRRTGLEGWTATAAAVDGVLNRIAPGVVLTGDG</sequence>
<proteinExistence type="predicted"/>
<feature type="domain" description="Glycosyl transferase family 1" evidence="3">
    <location>
        <begin position="148"/>
        <end position="304"/>
    </location>
</feature>
<evidence type="ECO:0000313" key="4">
    <source>
        <dbReference type="EMBL" id="MFD1246525.1"/>
    </source>
</evidence>
<dbReference type="EC" id="2.4.-.-" evidence="4"/>
<dbReference type="GO" id="GO:0016757">
    <property type="term" value="F:glycosyltransferase activity"/>
    <property type="evidence" value="ECO:0007669"/>
    <property type="project" value="UniProtKB-KW"/>
</dbReference>
<evidence type="ECO:0000259" key="3">
    <source>
        <dbReference type="Pfam" id="PF00534"/>
    </source>
</evidence>
<keyword evidence="1 4" id="KW-0328">Glycosyltransferase</keyword>
<dbReference type="EMBL" id="JBHTLX010000004">
    <property type="protein sequence ID" value="MFD1246525.1"/>
    <property type="molecule type" value="Genomic_DNA"/>
</dbReference>
<dbReference type="RefSeq" id="WP_367920086.1">
    <property type="nucleotide sequence ID" value="NZ_BAABAC010000025.1"/>
</dbReference>